<name>A0A1H6CT79_9PSEU</name>
<evidence type="ECO:0000256" key="2">
    <source>
        <dbReference type="ARBA" id="ARBA00022692"/>
    </source>
</evidence>
<dbReference type="AlphaFoldDB" id="A0A1H6CT79"/>
<keyword evidence="4 5" id="KW-0472">Membrane</keyword>
<dbReference type="GO" id="GO:0005886">
    <property type="term" value="C:plasma membrane"/>
    <property type="evidence" value="ECO:0007669"/>
    <property type="project" value="TreeGrafter"/>
</dbReference>
<dbReference type="InterPro" id="IPR003339">
    <property type="entry name" value="ABC/ECF_trnsptr_transmembrane"/>
</dbReference>
<reference evidence="6" key="2">
    <citation type="submission" date="2016-10" db="EMBL/GenBank/DDBJ databases">
        <authorList>
            <person name="de Groot N.N."/>
        </authorList>
    </citation>
    <scope>NUCLEOTIDE SEQUENCE [LARGE SCALE GENOMIC DNA]</scope>
    <source>
        <strain evidence="6">ATCC 20501</strain>
    </source>
</reference>
<dbReference type="Proteomes" id="UP000199690">
    <property type="component" value="Unassembled WGS sequence"/>
</dbReference>
<dbReference type="Pfam" id="PF02361">
    <property type="entry name" value="CbiQ"/>
    <property type="match status" value="1"/>
</dbReference>
<organism evidence="6 9">
    <name type="scientific">Saccharopolyspora kobensis</name>
    <dbReference type="NCBI Taxonomy" id="146035"/>
    <lineage>
        <taxon>Bacteria</taxon>
        <taxon>Bacillati</taxon>
        <taxon>Actinomycetota</taxon>
        <taxon>Actinomycetes</taxon>
        <taxon>Pseudonocardiales</taxon>
        <taxon>Pseudonocardiaceae</taxon>
        <taxon>Saccharopolyspora</taxon>
    </lineage>
</organism>
<proteinExistence type="predicted"/>
<dbReference type="PANTHER" id="PTHR33514">
    <property type="entry name" value="PROTEIN ABCI12, CHLOROPLASTIC"/>
    <property type="match status" value="1"/>
</dbReference>
<dbReference type="EMBL" id="FNVB01000005">
    <property type="protein sequence ID" value="SEG76231.1"/>
    <property type="molecule type" value="Genomic_DNA"/>
</dbReference>
<feature type="transmembrane region" description="Helical" evidence="5">
    <location>
        <begin position="23"/>
        <end position="54"/>
    </location>
</feature>
<protein>
    <submittedName>
        <fullName evidence="6">Biotin transport system permease protein</fullName>
    </submittedName>
</protein>
<keyword evidence="2 5" id="KW-0812">Transmembrane</keyword>
<accession>A0A1H6CT79</accession>
<keyword evidence="3 5" id="KW-1133">Transmembrane helix</keyword>
<dbReference type="CDD" id="cd16914">
    <property type="entry name" value="EcfT"/>
    <property type="match status" value="1"/>
</dbReference>
<dbReference type="PANTHER" id="PTHR33514:SF13">
    <property type="entry name" value="PROTEIN ABCI12, CHLOROPLASTIC"/>
    <property type="match status" value="1"/>
</dbReference>
<reference evidence="8 9" key="1">
    <citation type="submission" date="2016-10" db="EMBL/GenBank/DDBJ databases">
        <authorList>
            <person name="Varghese N."/>
            <person name="Submissions S."/>
        </authorList>
    </citation>
    <scope>NUCLEOTIDE SEQUENCE [LARGE SCALE GENOMIC DNA]</scope>
    <source>
        <strain evidence="9">ATCC 20501</strain>
        <strain evidence="7 8">CGMCC 4.3529</strain>
    </source>
</reference>
<keyword evidence="8" id="KW-1185">Reference proteome</keyword>
<sequence length="205" mass="22236">MNPLGLYEPGTSTVHRAPAGWKFLALLVFAVVIFVLNSPLALTACALAVALAYVLARIPARRCWQISRLLIPLLAVVFLLQWWMLGFDSAAVVCLRLLTALGAANLFTLTTRVDDLVSAVERGLRPTRRLGVRPERIGLLVGLTLQAVAALSTIATQVREAQRARNAERSISAFAVPFLVRTLRHSDDLGEALAARGVGDDETRT</sequence>
<evidence type="ECO:0000313" key="9">
    <source>
        <dbReference type="Proteomes" id="UP000236729"/>
    </source>
</evidence>
<evidence type="ECO:0000256" key="5">
    <source>
        <dbReference type="SAM" id="Phobius"/>
    </source>
</evidence>
<accession>A0A1I1NMY4</accession>
<evidence type="ECO:0000256" key="1">
    <source>
        <dbReference type="ARBA" id="ARBA00004141"/>
    </source>
</evidence>
<evidence type="ECO:0000256" key="4">
    <source>
        <dbReference type="ARBA" id="ARBA00023136"/>
    </source>
</evidence>
<evidence type="ECO:0000313" key="6">
    <source>
        <dbReference type="EMBL" id="SEG76231.1"/>
    </source>
</evidence>
<dbReference type="Proteomes" id="UP000236729">
    <property type="component" value="Unassembled WGS sequence"/>
</dbReference>
<feature type="transmembrane region" description="Helical" evidence="5">
    <location>
        <begin position="66"/>
        <end position="84"/>
    </location>
</feature>
<evidence type="ECO:0000313" key="8">
    <source>
        <dbReference type="Proteomes" id="UP000199690"/>
    </source>
</evidence>
<gene>
    <name evidence="6" type="ORF">SAMN02982929_03522</name>
    <name evidence="7" type="ORF">SAMN05216506_102116</name>
</gene>
<evidence type="ECO:0000256" key="3">
    <source>
        <dbReference type="ARBA" id="ARBA00022989"/>
    </source>
</evidence>
<dbReference type="EMBL" id="FOME01000002">
    <property type="protein sequence ID" value="SFC98805.1"/>
    <property type="molecule type" value="Genomic_DNA"/>
</dbReference>
<comment type="subcellular location">
    <subcellularLocation>
        <location evidence="1">Membrane</location>
        <topology evidence="1">Multi-pass membrane protein</topology>
    </subcellularLocation>
</comment>
<dbReference type="SMR" id="A0A1H6CT79"/>
<evidence type="ECO:0000313" key="7">
    <source>
        <dbReference type="EMBL" id="SFC98805.1"/>
    </source>
</evidence>
<dbReference type="RefSeq" id="WP_093348912.1">
    <property type="nucleotide sequence ID" value="NZ_FNVB01000005.1"/>
</dbReference>